<name>A0AAD7MB97_MYCRO</name>
<reference evidence="1" key="1">
    <citation type="submission" date="2023-03" db="EMBL/GenBank/DDBJ databases">
        <title>Massive genome expansion in bonnet fungi (Mycena s.s.) driven by repeated elements and novel gene families across ecological guilds.</title>
        <authorList>
            <consortium name="Lawrence Berkeley National Laboratory"/>
            <person name="Harder C.B."/>
            <person name="Miyauchi S."/>
            <person name="Viragh M."/>
            <person name="Kuo A."/>
            <person name="Thoen E."/>
            <person name="Andreopoulos B."/>
            <person name="Lu D."/>
            <person name="Skrede I."/>
            <person name="Drula E."/>
            <person name="Henrissat B."/>
            <person name="Morin E."/>
            <person name="Kohler A."/>
            <person name="Barry K."/>
            <person name="LaButti K."/>
            <person name="Morin E."/>
            <person name="Salamov A."/>
            <person name="Lipzen A."/>
            <person name="Mereny Z."/>
            <person name="Hegedus B."/>
            <person name="Baldrian P."/>
            <person name="Stursova M."/>
            <person name="Weitz H."/>
            <person name="Taylor A."/>
            <person name="Grigoriev I.V."/>
            <person name="Nagy L.G."/>
            <person name="Martin F."/>
            <person name="Kauserud H."/>
        </authorList>
    </citation>
    <scope>NUCLEOTIDE SEQUENCE</scope>
    <source>
        <strain evidence="1">CBHHK067</strain>
    </source>
</reference>
<evidence type="ECO:0000313" key="1">
    <source>
        <dbReference type="EMBL" id="KAJ7708932.1"/>
    </source>
</evidence>
<gene>
    <name evidence="1" type="ORF">B0H17DRAFT_1191442</name>
</gene>
<keyword evidence="2" id="KW-1185">Reference proteome</keyword>
<comment type="caution">
    <text evidence="1">The sequence shown here is derived from an EMBL/GenBank/DDBJ whole genome shotgun (WGS) entry which is preliminary data.</text>
</comment>
<dbReference type="Proteomes" id="UP001221757">
    <property type="component" value="Unassembled WGS sequence"/>
</dbReference>
<dbReference type="EMBL" id="JARKIE010000003">
    <property type="protein sequence ID" value="KAJ7708932.1"/>
    <property type="molecule type" value="Genomic_DNA"/>
</dbReference>
<evidence type="ECO:0000313" key="2">
    <source>
        <dbReference type="Proteomes" id="UP001221757"/>
    </source>
</evidence>
<organism evidence="1 2">
    <name type="scientific">Mycena rosella</name>
    <name type="common">Pink bonnet</name>
    <name type="synonym">Agaricus rosellus</name>
    <dbReference type="NCBI Taxonomy" id="1033263"/>
    <lineage>
        <taxon>Eukaryota</taxon>
        <taxon>Fungi</taxon>
        <taxon>Dikarya</taxon>
        <taxon>Basidiomycota</taxon>
        <taxon>Agaricomycotina</taxon>
        <taxon>Agaricomycetes</taxon>
        <taxon>Agaricomycetidae</taxon>
        <taxon>Agaricales</taxon>
        <taxon>Marasmiineae</taxon>
        <taxon>Mycenaceae</taxon>
        <taxon>Mycena</taxon>
    </lineage>
</organism>
<protein>
    <submittedName>
        <fullName evidence="1">Uncharacterized protein</fullName>
    </submittedName>
</protein>
<sequence length="239" mass="26847">MANLFLRYDPILRWRKPLIRSPGLCVLRRLALWRFIETTTIGWRRESEIYLPMPLTPRRVTPVAEGPAFISASHHLQKPAILLLCELFSVQESQHEAATVLVLVPVLLCLLSVPMAEIMAPGWPTATAQRQQVLFKIDDLRREAIGVAGRGVRLDRDAANRINAALQAVDEEITALAKSHWELGDPNTTLLQKWVALVSSRRDQWLAHRTEVLSTLSLWRIHAVGGHAPLGMRPDSMAA</sequence>
<dbReference type="AlphaFoldDB" id="A0AAD7MB97"/>
<accession>A0AAD7MB97</accession>
<proteinExistence type="predicted"/>